<dbReference type="GO" id="GO:0003677">
    <property type="term" value="F:DNA binding"/>
    <property type="evidence" value="ECO:0007669"/>
    <property type="project" value="InterPro"/>
</dbReference>
<gene>
    <name evidence="2" type="primary">rgg</name>
    <name evidence="2" type="ORF">SPAR10_0057</name>
</gene>
<dbReference type="InterPro" id="IPR011990">
    <property type="entry name" value="TPR-like_helical_dom_sf"/>
</dbReference>
<dbReference type="Proteomes" id="UP000010312">
    <property type="component" value="Unassembled WGS sequence"/>
</dbReference>
<dbReference type="RefSeq" id="WP_004250435.1">
    <property type="nucleotide sequence ID" value="NZ_ALCH01000001.1"/>
</dbReference>
<keyword evidence="2" id="KW-0808">Transferase</keyword>
<evidence type="ECO:0000313" key="2">
    <source>
        <dbReference type="EMBL" id="EJG89195.1"/>
    </source>
</evidence>
<name>J1SHS5_9STRE</name>
<dbReference type="InterPro" id="IPR053163">
    <property type="entry name" value="HTH-type_regulator_Rgg"/>
</dbReference>
<dbReference type="GO" id="GO:0016740">
    <property type="term" value="F:transferase activity"/>
    <property type="evidence" value="ECO:0007669"/>
    <property type="project" value="UniProtKB-KW"/>
</dbReference>
<dbReference type="InterPro" id="IPR010057">
    <property type="entry name" value="Transcription_activator_Rgg_C"/>
</dbReference>
<dbReference type="CDD" id="cd00093">
    <property type="entry name" value="HTH_XRE"/>
    <property type="match status" value="1"/>
</dbReference>
<dbReference type="InterPro" id="IPR001387">
    <property type="entry name" value="Cro/C1-type_HTH"/>
</dbReference>
<dbReference type="PANTHER" id="PTHR37038:SF12">
    <property type="entry name" value="TRANSCRIPTIONAL REGULATOR"/>
    <property type="match status" value="1"/>
</dbReference>
<reference evidence="2 3" key="1">
    <citation type="submission" date="2012-05" db="EMBL/GenBank/DDBJ databases">
        <title>Genomic Sequence of Streptococcus mitis SPAR10.</title>
        <authorList>
            <person name="Chancey S."/>
            <person name="Kumar N."/>
            <person name="Sengamalay N."/>
            <person name="Matthews C."/>
            <person name="Hine E."/>
            <person name="Pallavajjal A."/>
            <person name="Abolude O."/>
            <person name="Daugherty S.C."/>
            <person name="Parankush S.P."/>
            <person name="Sadzewicz L."/>
            <person name="Tallon L.J."/>
            <person name="Farley M.M."/>
            <person name="Baughman W."/>
            <person name="McGee L."/>
            <person name="Stephens D.S."/>
            <person name="Tettelin H."/>
        </authorList>
    </citation>
    <scope>NUCLEOTIDE SEQUENCE [LARGE SCALE GENOMIC DNA]</scope>
    <source>
        <strain evidence="2 3">SPAR10</strain>
    </source>
</reference>
<dbReference type="PATRIC" id="fig|1159208.3.peg.51"/>
<accession>J1SHS5</accession>
<dbReference type="AlphaFoldDB" id="J1SHS5"/>
<comment type="caution">
    <text evidence="2">The sequence shown here is derived from an EMBL/GenBank/DDBJ whole genome shotgun (WGS) entry which is preliminary data.</text>
</comment>
<dbReference type="SUPFAM" id="SSF47413">
    <property type="entry name" value="lambda repressor-like DNA-binding domains"/>
    <property type="match status" value="1"/>
</dbReference>
<dbReference type="InterPro" id="IPR010982">
    <property type="entry name" value="Lambda_DNA-bd_dom_sf"/>
</dbReference>
<feature type="domain" description="HTH-type transcriptional regulator Rgg C-terminal" evidence="1">
    <location>
        <begin position="107"/>
        <end position="278"/>
    </location>
</feature>
<proteinExistence type="predicted"/>
<dbReference type="OrthoDB" id="34624at2"/>
<dbReference type="PANTHER" id="PTHR37038">
    <property type="entry name" value="TRANSCRIPTIONAL REGULATOR-RELATED"/>
    <property type="match status" value="1"/>
</dbReference>
<dbReference type="NCBIfam" id="TIGR01716">
    <property type="entry name" value="RGG_Cterm"/>
    <property type="match status" value="1"/>
</dbReference>
<protein>
    <submittedName>
        <fullName evidence="2">Positive transcriptional regulator of glucosyltransferase and Spp phenotype</fullName>
    </submittedName>
</protein>
<dbReference type="Gene3D" id="1.25.40.10">
    <property type="entry name" value="Tetratricopeptide repeat domain"/>
    <property type="match status" value="1"/>
</dbReference>
<sequence>MKNLGKVFKELRESRKISLRKATGGRFSASLLSRFENGQSEISAQKLFAALENIHANVEELLFLARDFHHDANSEFRNQLFKAVNPKDLTSLHTLYQREYQKIPFSKDKQEHILNAILIKSYMKAIDETITLTSEEERVLHDYLFSVEIWGLYELSFFSFCSPLLSVQLLTKYTREMLRKSDFLQGVGKNRNMMHTLLLNGFMACIEVDDFTNALYFKKQIEKNFFEENETYFRIVYLWAEGLLDSKQGRVEDGQRKMEDAVRIFEMIGCSKSADYYRSAIEC</sequence>
<organism evidence="2 3">
    <name type="scientific">Streptococcus infantis SPAR10</name>
    <dbReference type="NCBI Taxonomy" id="1159208"/>
    <lineage>
        <taxon>Bacteria</taxon>
        <taxon>Bacillati</taxon>
        <taxon>Bacillota</taxon>
        <taxon>Bacilli</taxon>
        <taxon>Lactobacillales</taxon>
        <taxon>Streptococcaceae</taxon>
        <taxon>Streptococcus</taxon>
    </lineage>
</organism>
<dbReference type="Pfam" id="PF21259">
    <property type="entry name" value="Rgg_C"/>
    <property type="match status" value="1"/>
</dbReference>
<evidence type="ECO:0000259" key="1">
    <source>
        <dbReference type="Pfam" id="PF21259"/>
    </source>
</evidence>
<dbReference type="EMBL" id="ALCH01000001">
    <property type="protein sequence ID" value="EJG89195.1"/>
    <property type="molecule type" value="Genomic_DNA"/>
</dbReference>
<evidence type="ECO:0000313" key="3">
    <source>
        <dbReference type="Proteomes" id="UP000010312"/>
    </source>
</evidence>